<proteinExistence type="predicted"/>
<reference evidence="2" key="1">
    <citation type="submission" date="2022-12" db="EMBL/GenBank/DDBJ databases">
        <authorList>
            <person name="Webb A."/>
        </authorList>
    </citation>
    <scope>NUCLEOTIDE SEQUENCE</scope>
    <source>
        <strain evidence="2">Pf2</strain>
    </source>
</reference>
<sequence>MYFLRGLTGRTREEGQYRRCTTLSEAITVALDFDRSYLQRHSRCGSLNHRSAQCNHRQPRYDIGNNRSGRSYRQHVDRQHVNNVDSREDEENDQESIFYDRFTINAMEVRRKTEEEPINFVSSNVQSDMPAQSRLLVRDSVIRGNSVKTLIDSGASTNLIRPGLASKVSSEQKVRARRFDGMWTSSHTTKRVEDTIYIEGMEFSRIQFTKWDLPDTHDLKFEKPWFTKYSPQIDWRTHQIQIDAHTTFVDLDGPII</sequence>
<feature type="region of interest" description="Disordered" evidence="1">
    <location>
        <begin position="57"/>
        <end position="92"/>
    </location>
</feature>
<protein>
    <recommendedName>
        <fullName evidence="4">Peptidase A2 domain-containing protein</fullName>
    </recommendedName>
</protein>
<dbReference type="AlphaFoldDB" id="A0AAV0SVP5"/>
<evidence type="ECO:0000313" key="3">
    <source>
        <dbReference type="Proteomes" id="UP001159659"/>
    </source>
</evidence>
<evidence type="ECO:0000256" key="1">
    <source>
        <dbReference type="SAM" id="MobiDB-lite"/>
    </source>
</evidence>
<name>A0AAV0SVP5_9STRA</name>
<evidence type="ECO:0000313" key="2">
    <source>
        <dbReference type="EMBL" id="CAI5707257.1"/>
    </source>
</evidence>
<dbReference type="Proteomes" id="UP001159659">
    <property type="component" value="Unassembled WGS sequence"/>
</dbReference>
<accession>A0AAV0SVP5</accession>
<dbReference type="InterPro" id="IPR021109">
    <property type="entry name" value="Peptidase_aspartic_dom_sf"/>
</dbReference>
<evidence type="ECO:0008006" key="4">
    <source>
        <dbReference type="Google" id="ProtNLM"/>
    </source>
</evidence>
<gene>
    <name evidence="2" type="ORF">PFR002_LOCUS1395</name>
</gene>
<organism evidence="2 3">
    <name type="scientific">Peronospora farinosa</name>
    <dbReference type="NCBI Taxonomy" id="134698"/>
    <lineage>
        <taxon>Eukaryota</taxon>
        <taxon>Sar</taxon>
        <taxon>Stramenopiles</taxon>
        <taxon>Oomycota</taxon>
        <taxon>Peronosporomycetes</taxon>
        <taxon>Peronosporales</taxon>
        <taxon>Peronosporaceae</taxon>
        <taxon>Peronospora</taxon>
    </lineage>
</organism>
<dbReference type="Gene3D" id="2.40.70.10">
    <property type="entry name" value="Acid Proteases"/>
    <property type="match status" value="1"/>
</dbReference>
<dbReference type="EMBL" id="CANTFK010000141">
    <property type="protein sequence ID" value="CAI5707257.1"/>
    <property type="molecule type" value="Genomic_DNA"/>
</dbReference>
<comment type="caution">
    <text evidence="2">The sequence shown here is derived from an EMBL/GenBank/DDBJ whole genome shotgun (WGS) entry which is preliminary data.</text>
</comment>